<protein>
    <recommendedName>
        <fullName evidence="4">PH domain-containing protein</fullName>
    </recommendedName>
</protein>
<keyword evidence="1" id="KW-1133">Transmembrane helix</keyword>
<evidence type="ECO:0000313" key="3">
    <source>
        <dbReference type="Proteomes" id="UP000460298"/>
    </source>
</evidence>
<proteinExistence type="predicted"/>
<keyword evidence="1" id="KW-0812">Transmembrane</keyword>
<evidence type="ECO:0000256" key="1">
    <source>
        <dbReference type="SAM" id="Phobius"/>
    </source>
</evidence>
<evidence type="ECO:0008006" key="4">
    <source>
        <dbReference type="Google" id="ProtNLM"/>
    </source>
</evidence>
<reference evidence="2 3" key="1">
    <citation type="submission" date="2019-10" db="EMBL/GenBank/DDBJ databases">
        <title>Extracellular Electron Transfer in a Candidatus Methanoperedens spp. Enrichment Culture.</title>
        <authorList>
            <person name="Berger S."/>
            <person name="Rangel Shaw D."/>
            <person name="Berben T."/>
            <person name="In 'T Zandt M."/>
            <person name="Frank J."/>
            <person name="Reimann J."/>
            <person name="Jetten M.S.M."/>
            <person name="Welte C.U."/>
        </authorList>
    </citation>
    <scope>NUCLEOTIDE SEQUENCE [LARGE SCALE GENOMIC DNA]</scope>
    <source>
        <strain evidence="2">SB12</strain>
    </source>
</reference>
<name>A0A833H4P1_9LEPT</name>
<feature type="transmembrane region" description="Helical" evidence="1">
    <location>
        <begin position="7"/>
        <end position="26"/>
    </location>
</feature>
<organism evidence="2 3">
    <name type="scientific">Leptonema illini</name>
    <dbReference type="NCBI Taxonomy" id="183"/>
    <lineage>
        <taxon>Bacteria</taxon>
        <taxon>Pseudomonadati</taxon>
        <taxon>Spirochaetota</taxon>
        <taxon>Spirochaetia</taxon>
        <taxon>Leptospirales</taxon>
        <taxon>Leptospiraceae</taxon>
        <taxon>Leptonema</taxon>
    </lineage>
</organism>
<gene>
    <name evidence="2" type="ORF">F9K24_02480</name>
</gene>
<comment type="caution">
    <text evidence="2">The sequence shown here is derived from an EMBL/GenBank/DDBJ whole genome shotgun (WGS) entry which is preliminary data.</text>
</comment>
<dbReference type="EMBL" id="WBUI01000002">
    <property type="protein sequence ID" value="KAB2934664.1"/>
    <property type="molecule type" value="Genomic_DNA"/>
</dbReference>
<dbReference type="AlphaFoldDB" id="A0A833H4P1"/>
<keyword evidence="1" id="KW-0472">Membrane</keyword>
<sequence length="141" mass="16277">MTFKVRPFFTYMITASTLFALLMVLIQDVMILQSDDRSMLPFFMLMTAVFLFVFVFQLKRPHRITIHADRIEFRGLIGRAEFGVADIKKIERPTAGRRTLKFHIAGETVSMPDFIEGLDDLMKTLRERSPAIEFEGISVPD</sequence>
<feature type="transmembrane region" description="Helical" evidence="1">
    <location>
        <begin position="38"/>
        <end position="56"/>
    </location>
</feature>
<evidence type="ECO:0000313" key="2">
    <source>
        <dbReference type="EMBL" id="KAB2934664.1"/>
    </source>
</evidence>
<accession>A0A833H4P1</accession>
<dbReference type="Proteomes" id="UP000460298">
    <property type="component" value="Unassembled WGS sequence"/>
</dbReference>